<dbReference type="Pfam" id="PF02775">
    <property type="entry name" value="TPP_enzyme_C"/>
    <property type="match status" value="1"/>
</dbReference>
<dbReference type="AlphaFoldDB" id="V5SE97"/>
<dbReference type="Pfam" id="PF02776">
    <property type="entry name" value="TPP_enzyme_N"/>
    <property type="match status" value="1"/>
</dbReference>
<keyword evidence="8" id="KW-1185">Reference proteome</keyword>
<proteinExistence type="inferred from homology"/>
<evidence type="ECO:0000313" key="8">
    <source>
        <dbReference type="Proteomes" id="UP000018542"/>
    </source>
</evidence>
<dbReference type="InterPro" id="IPR029061">
    <property type="entry name" value="THDP-binding"/>
</dbReference>
<evidence type="ECO:0000256" key="3">
    <source>
        <dbReference type="RuleBase" id="RU362132"/>
    </source>
</evidence>
<name>V5SE97_9HYPH</name>
<gene>
    <name evidence="7" type="ORF">W911_13635</name>
</gene>
<dbReference type="EMBL" id="CP006912">
    <property type="protein sequence ID" value="AHB49216.1"/>
    <property type="molecule type" value="Genomic_DNA"/>
</dbReference>
<dbReference type="InterPro" id="IPR029035">
    <property type="entry name" value="DHS-like_NAD/FAD-binding_dom"/>
</dbReference>
<protein>
    <submittedName>
        <fullName evidence="7">Thiamine pyrophosphate protein</fullName>
    </submittedName>
</protein>
<feature type="domain" description="Thiamine pyrophosphate enzyme TPP-binding" evidence="5">
    <location>
        <begin position="385"/>
        <end position="530"/>
    </location>
</feature>
<dbReference type="GO" id="GO:0050660">
    <property type="term" value="F:flavin adenine dinucleotide binding"/>
    <property type="evidence" value="ECO:0007669"/>
    <property type="project" value="TreeGrafter"/>
</dbReference>
<evidence type="ECO:0000256" key="1">
    <source>
        <dbReference type="ARBA" id="ARBA00007812"/>
    </source>
</evidence>
<dbReference type="GO" id="GO:0030976">
    <property type="term" value="F:thiamine pyrophosphate binding"/>
    <property type="evidence" value="ECO:0007669"/>
    <property type="project" value="InterPro"/>
</dbReference>
<evidence type="ECO:0000313" key="7">
    <source>
        <dbReference type="EMBL" id="AHB49216.1"/>
    </source>
</evidence>
<feature type="domain" description="Thiamine pyrophosphate enzyme N-terminal TPP-binding" evidence="6">
    <location>
        <begin position="3"/>
        <end position="118"/>
    </location>
</feature>
<dbReference type="SUPFAM" id="SSF52518">
    <property type="entry name" value="Thiamin diphosphate-binding fold (THDP-binding)"/>
    <property type="match status" value="2"/>
</dbReference>
<sequence>MPHGGKILIDQLAAHGVTRVFEVPGESFLAALDGLYETSAIETIVCRHEGGAAMMAEATGKLTGRPGIVFATRGPGVVNAISGVYVAQQDATPMILFVGLPTTPLEDKAPFQEIDLEALFSGIAKWTGIIRQADRVAEYVQRAFTVAMSGRPGPVIIGLPEDVLSQETSATVLAPAALKGGAPSARDMSDLGQRLAAAARPLIIVGGPGWTDETRHAVERFAQRFDLPIASSFRCQDYVDNRHPCYVGHLGFTTDTKLKAGLTAADLVIAVGAEVADIATDSYALLSGPGKTFVQVHPEPSAILGYRGAALSIVATSAAFSEALADVAPEPRETESRRWGGYRLDLRAAYEASLAPRPTPGALKLEDVVTAVSTLLPENGIVTNGAGNYSQWVHRYFQFKGYHTGLAPTSGSMGYGLPAAIAAKLEHPDAPVVCFAGDGCFAMTGAELGTAVQHGLAIVILIANNGMFGTIRMHQERKYPGRPSGTDLVNPDFAAFARAHGAQGATVENSEDFEAVFRDALRAEGPFVIDLRQDPDAITPTQTLSGLVRD</sequence>
<dbReference type="InterPro" id="IPR045229">
    <property type="entry name" value="TPP_enz"/>
</dbReference>
<evidence type="ECO:0000256" key="2">
    <source>
        <dbReference type="ARBA" id="ARBA00023052"/>
    </source>
</evidence>
<dbReference type="GO" id="GO:0005948">
    <property type="term" value="C:acetolactate synthase complex"/>
    <property type="evidence" value="ECO:0007669"/>
    <property type="project" value="TreeGrafter"/>
</dbReference>
<dbReference type="KEGG" id="hni:W911_13635"/>
<evidence type="ECO:0000259" key="4">
    <source>
        <dbReference type="Pfam" id="PF00205"/>
    </source>
</evidence>
<dbReference type="GO" id="GO:0003984">
    <property type="term" value="F:acetolactate synthase activity"/>
    <property type="evidence" value="ECO:0007669"/>
    <property type="project" value="TreeGrafter"/>
</dbReference>
<feature type="domain" description="Thiamine pyrophosphate enzyme central" evidence="4">
    <location>
        <begin position="193"/>
        <end position="324"/>
    </location>
</feature>
<reference evidence="7 8" key="1">
    <citation type="journal article" date="2014" name="Genome Announc.">
        <title>Complete Genome Sequence of Hyphomicrobium nitrativorans Strain NL23, a Denitrifying Bacterium Isolated from Biofilm of a Methanol-Fed Denitrification System Treating Seawater at the Montreal Biodome.</title>
        <authorList>
            <person name="Martineau C."/>
            <person name="Villeneuve C."/>
            <person name="Mauffrey F."/>
            <person name="Villemur R."/>
        </authorList>
    </citation>
    <scope>NUCLEOTIDE SEQUENCE [LARGE SCALE GENOMIC DNA]</scope>
    <source>
        <strain evidence="7">NL23</strain>
    </source>
</reference>
<dbReference type="PANTHER" id="PTHR18968">
    <property type="entry name" value="THIAMINE PYROPHOSPHATE ENZYMES"/>
    <property type="match status" value="1"/>
</dbReference>
<dbReference type="InterPro" id="IPR000399">
    <property type="entry name" value="TPP-bd_CS"/>
</dbReference>
<organism evidence="7 8">
    <name type="scientific">Hyphomicrobium nitrativorans NL23</name>
    <dbReference type="NCBI Taxonomy" id="1029756"/>
    <lineage>
        <taxon>Bacteria</taxon>
        <taxon>Pseudomonadati</taxon>
        <taxon>Pseudomonadota</taxon>
        <taxon>Alphaproteobacteria</taxon>
        <taxon>Hyphomicrobiales</taxon>
        <taxon>Hyphomicrobiaceae</taxon>
        <taxon>Hyphomicrobium</taxon>
    </lineage>
</organism>
<keyword evidence="2 3" id="KW-0786">Thiamine pyrophosphate</keyword>
<dbReference type="SUPFAM" id="SSF52467">
    <property type="entry name" value="DHS-like NAD/FAD-binding domain"/>
    <property type="match status" value="1"/>
</dbReference>
<dbReference type="Gene3D" id="3.40.50.1220">
    <property type="entry name" value="TPP-binding domain"/>
    <property type="match status" value="1"/>
</dbReference>
<dbReference type="PANTHER" id="PTHR18968:SF120">
    <property type="entry name" value="ACETOLACTATE SYNTHASE LARGE SUBUNIT"/>
    <property type="match status" value="1"/>
</dbReference>
<dbReference type="FunFam" id="3.40.50.970:FF:000007">
    <property type="entry name" value="Acetolactate synthase"/>
    <property type="match status" value="1"/>
</dbReference>
<dbReference type="Pfam" id="PF00205">
    <property type="entry name" value="TPP_enzyme_M"/>
    <property type="match status" value="1"/>
</dbReference>
<dbReference type="STRING" id="1029756.W911_13635"/>
<dbReference type="PATRIC" id="fig|1029756.8.peg.2840"/>
<dbReference type="OrthoDB" id="4494979at2"/>
<evidence type="ECO:0000259" key="6">
    <source>
        <dbReference type="Pfam" id="PF02776"/>
    </source>
</evidence>
<dbReference type="GO" id="GO:0009099">
    <property type="term" value="P:L-valine biosynthetic process"/>
    <property type="evidence" value="ECO:0007669"/>
    <property type="project" value="TreeGrafter"/>
</dbReference>
<dbReference type="InterPro" id="IPR011766">
    <property type="entry name" value="TPP_enzyme_TPP-bd"/>
</dbReference>
<dbReference type="InterPro" id="IPR012000">
    <property type="entry name" value="Thiamin_PyroP_enz_cen_dom"/>
</dbReference>
<dbReference type="InterPro" id="IPR012001">
    <property type="entry name" value="Thiamin_PyroP_enz_TPP-bd_dom"/>
</dbReference>
<dbReference type="Gene3D" id="3.40.50.970">
    <property type="match status" value="2"/>
</dbReference>
<dbReference type="RefSeq" id="WP_023788049.1">
    <property type="nucleotide sequence ID" value="NC_022997.1"/>
</dbReference>
<comment type="similarity">
    <text evidence="1 3">Belongs to the TPP enzyme family.</text>
</comment>
<dbReference type="Proteomes" id="UP000018542">
    <property type="component" value="Chromosome"/>
</dbReference>
<dbReference type="CDD" id="cd07035">
    <property type="entry name" value="TPP_PYR_POX_like"/>
    <property type="match status" value="1"/>
</dbReference>
<accession>V5SE97</accession>
<dbReference type="HOGENOM" id="CLU_013748_3_4_5"/>
<dbReference type="NCBIfam" id="NF006052">
    <property type="entry name" value="PRK08199.1"/>
    <property type="match status" value="1"/>
</dbReference>
<dbReference type="PROSITE" id="PS00187">
    <property type="entry name" value="TPP_ENZYMES"/>
    <property type="match status" value="1"/>
</dbReference>
<evidence type="ECO:0000259" key="5">
    <source>
        <dbReference type="Pfam" id="PF02775"/>
    </source>
</evidence>
<dbReference type="GO" id="GO:0000287">
    <property type="term" value="F:magnesium ion binding"/>
    <property type="evidence" value="ECO:0007669"/>
    <property type="project" value="InterPro"/>
</dbReference>
<dbReference type="CDD" id="cd00568">
    <property type="entry name" value="TPP_enzymes"/>
    <property type="match status" value="1"/>
</dbReference>
<dbReference type="GO" id="GO:0009097">
    <property type="term" value="P:isoleucine biosynthetic process"/>
    <property type="evidence" value="ECO:0007669"/>
    <property type="project" value="TreeGrafter"/>
</dbReference>